<protein>
    <submittedName>
        <fullName evidence="1">Uncharacterized protein</fullName>
    </submittedName>
</protein>
<dbReference type="Proteomes" id="UP000035481">
    <property type="component" value="Unassembled WGS sequence"/>
</dbReference>
<dbReference type="PATRIC" id="fig|1440762.4.peg.448"/>
<evidence type="ECO:0000313" key="2">
    <source>
        <dbReference type="Proteomes" id="UP000035481"/>
    </source>
</evidence>
<proteinExistence type="predicted"/>
<sequence length="75" mass="8633">MKPNRLRLERSLDELDIEVSSLLQAHPSATEFWPRFAELADELMQRSDPLDQDWLTARIGAMLSTHGVQGCYPMF</sequence>
<reference evidence="1 2" key="1">
    <citation type="journal article" date="2015" name="Antonie Van Leeuwenhoek">
        <title>A phylogenomic and molecular marker based taxonomic framework for the order Xanthomonadales: proposal to transfer the families Algiphilaceae and Solimonadaceae to the order Nevskiales ord. nov. and to create a new family within the order Xanthomonadales, the family Rhodanobacteraceae fam. nov., containing the genus Rhodanobacter and its closest relatives.</title>
        <authorList>
            <person name="Naushad S."/>
            <person name="Adeolu M."/>
            <person name="Wong S."/>
            <person name="Sohail M."/>
            <person name="Schellhorn H.E."/>
            <person name="Gupta R.S."/>
        </authorList>
    </citation>
    <scope>NUCLEOTIDE SEQUENCE [LARGE SCALE GENOMIC DNA]</scope>
    <source>
        <strain evidence="1 2">DSM 16301</strain>
    </source>
</reference>
<comment type="caution">
    <text evidence="1">The sequence shown here is derived from an EMBL/GenBank/DDBJ whole genome shotgun (WGS) entry which is preliminary data.</text>
</comment>
<organism evidence="1 2">
    <name type="scientific">Dyella japonica DSM 16301</name>
    <dbReference type="NCBI Taxonomy" id="1440762"/>
    <lineage>
        <taxon>Bacteria</taxon>
        <taxon>Pseudomonadati</taxon>
        <taxon>Pseudomonadota</taxon>
        <taxon>Gammaproteobacteria</taxon>
        <taxon>Lysobacterales</taxon>
        <taxon>Rhodanobacteraceae</taxon>
        <taxon>Dyella</taxon>
    </lineage>
</organism>
<dbReference type="RefSeq" id="WP_046970862.1">
    <property type="nucleotide sequence ID" value="NZ_JPLA01000013.1"/>
</dbReference>
<accession>A0A0G9H4X4</accession>
<dbReference type="EMBL" id="JPLA01000013">
    <property type="protein sequence ID" value="KLD64880.1"/>
    <property type="molecule type" value="Genomic_DNA"/>
</dbReference>
<dbReference type="OrthoDB" id="5957881at2"/>
<name>A0A0G9H4X4_9GAMM</name>
<dbReference type="AlphaFoldDB" id="A0A0G9H4X4"/>
<evidence type="ECO:0000313" key="1">
    <source>
        <dbReference type="EMBL" id="KLD64880.1"/>
    </source>
</evidence>
<gene>
    <name evidence="1" type="ORF">Y882_05520</name>
</gene>